<dbReference type="Pfam" id="PF03450">
    <property type="entry name" value="CO_deh_flav_C"/>
    <property type="match status" value="1"/>
</dbReference>
<sequence length="289" mass="30797">MVQDYVFPATVAQAVDILAESQGRARIIAGGTDLVLDMHDGKISADKLVDLRAIDGMQHIAEEDDFISIGANVTHAQVVKSSLLRNHAPGLVDACRKVGSLQIRNVATVVGNVVNGNPAADAAVALACLDAQATVVDQHGTKVVPFDELYAGICLSCIDSCCQVVTHISFPKKKDGEGSAYVRMEQRKALSLPMLNVSAKVRVVNNTFEETQLLMAPVGAGPQHAVTAEEFLRGAEITDENIKQAGKLAREQATFRSSAVRGSKEYRIGVLPVCIERVLRAAIADAQQG</sequence>
<dbReference type="PANTHER" id="PTHR42659:SF9">
    <property type="entry name" value="XANTHINE DEHYDROGENASE FAD-BINDING SUBUNIT XDHB-RELATED"/>
    <property type="match status" value="1"/>
</dbReference>
<dbReference type="Gene3D" id="3.30.43.10">
    <property type="entry name" value="Uridine Diphospho-n-acetylenolpyruvylglucosamine Reductase, domain 2"/>
    <property type="match status" value="1"/>
</dbReference>
<reference evidence="4" key="1">
    <citation type="submission" date="2016-11" db="EMBL/GenBank/DDBJ databases">
        <authorList>
            <person name="Varghese N."/>
            <person name="Submissions S."/>
        </authorList>
    </citation>
    <scope>NUCLEOTIDE SEQUENCE [LARGE SCALE GENOMIC DNA]</scope>
    <source>
        <strain evidence="4">DSM 17456</strain>
    </source>
</reference>
<dbReference type="Gene3D" id="3.30.390.50">
    <property type="entry name" value="CO dehydrogenase flavoprotein, C-terminal domain"/>
    <property type="match status" value="1"/>
</dbReference>
<dbReference type="InterPro" id="IPR016166">
    <property type="entry name" value="FAD-bd_PCMH"/>
</dbReference>
<feature type="domain" description="FAD-binding PCMH-type" evidence="2">
    <location>
        <begin position="1"/>
        <end position="175"/>
    </location>
</feature>
<dbReference type="InterPro" id="IPR051312">
    <property type="entry name" value="Diverse_Substr_Oxidored"/>
</dbReference>
<dbReference type="SUPFAM" id="SSF55447">
    <property type="entry name" value="CO dehydrogenase flavoprotein C-terminal domain-like"/>
    <property type="match status" value="1"/>
</dbReference>
<keyword evidence="1" id="KW-0285">Flavoprotein</keyword>
<dbReference type="PANTHER" id="PTHR42659">
    <property type="entry name" value="XANTHINE DEHYDROGENASE SUBUNIT C-RELATED"/>
    <property type="match status" value="1"/>
</dbReference>
<dbReference type="Proteomes" id="UP000184694">
    <property type="component" value="Unassembled WGS sequence"/>
</dbReference>
<evidence type="ECO:0000313" key="3">
    <source>
        <dbReference type="EMBL" id="SIN74611.1"/>
    </source>
</evidence>
<dbReference type="EMBL" id="FSRG01000003">
    <property type="protein sequence ID" value="SIN74611.1"/>
    <property type="molecule type" value="Genomic_DNA"/>
</dbReference>
<dbReference type="Gene3D" id="3.30.465.10">
    <property type="match status" value="1"/>
</dbReference>
<dbReference type="SUPFAM" id="SSF56176">
    <property type="entry name" value="FAD-binding/transporter-associated domain-like"/>
    <property type="match status" value="1"/>
</dbReference>
<dbReference type="OrthoDB" id="9783813at2"/>
<dbReference type="InterPro" id="IPR016167">
    <property type="entry name" value="FAD-bd_PCMH_sub1"/>
</dbReference>
<accession>A0A1N6DV32</accession>
<keyword evidence="4" id="KW-1185">Reference proteome</keyword>
<gene>
    <name evidence="3" type="ORF">SAMN02745161_0503</name>
</gene>
<dbReference type="STRING" id="1121457.SAMN02745161_0503"/>
<dbReference type="RefSeq" id="WP_074215370.1">
    <property type="nucleotide sequence ID" value="NZ_FSRG01000003.1"/>
</dbReference>
<dbReference type="AlphaFoldDB" id="A0A1N6DV32"/>
<dbReference type="PROSITE" id="PS51387">
    <property type="entry name" value="FAD_PCMH"/>
    <property type="match status" value="1"/>
</dbReference>
<protein>
    <submittedName>
        <fullName evidence="3">Carbon-monoxide dehydrogenase medium subunit</fullName>
    </submittedName>
</protein>
<dbReference type="SMART" id="SM01092">
    <property type="entry name" value="CO_deh_flav_C"/>
    <property type="match status" value="1"/>
</dbReference>
<organism evidence="3 4">
    <name type="scientific">Halodesulfovibrio marinisediminis DSM 17456</name>
    <dbReference type="NCBI Taxonomy" id="1121457"/>
    <lineage>
        <taxon>Bacteria</taxon>
        <taxon>Pseudomonadati</taxon>
        <taxon>Thermodesulfobacteriota</taxon>
        <taxon>Desulfovibrionia</taxon>
        <taxon>Desulfovibrionales</taxon>
        <taxon>Desulfovibrionaceae</taxon>
        <taxon>Halodesulfovibrio</taxon>
    </lineage>
</organism>
<dbReference type="InterPro" id="IPR036318">
    <property type="entry name" value="FAD-bd_PCMH-like_sf"/>
</dbReference>
<dbReference type="GO" id="GO:0071949">
    <property type="term" value="F:FAD binding"/>
    <property type="evidence" value="ECO:0007669"/>
    <property type="project" value="InterPro"/>
</dbReference>
<name>A0A1N6DV32_9BACT</name>
<dbReference type="InterPro" id="IPR002346">
    <property type="entry name" value="Mopterin_DH_FAD-bd"/>
</dbReference>
<proteinExistence type="predicted"/>
<dbReference type="InterPro" id="IPR016169">
    <property type="entry name" value="FAD-bd_PCMH_sub2"/>
</dbReference>
<keyword evidence="1" id="KW-0274">FAD</keyword>
<evidence type="ECO:0000313" key="4">
    <source>
        <dbReference type="Proteomes" id="UP000184694"/>
    </source>
</evidence>
<dbReference type="InterPro" id="IPR036683">
    <property type="entry name" value="CO_DH_flav_C_dom_sf"/>
</dbReference>
<dbReference type="InterPro" id="IPR005107">
    <property type="entry name" value="CO_DH_flav_C"/>
</dbReference>
<dbReference type="GO" id="GO:0016491">
    <property type="term" value="F:oxidoreductase activity"/>
    <property type="evidence" value="ECO:0007669"/>
    <property type="project" value="InterPro"/>
</dbReference>
<evidence type="ECO:0000259" key="2">
    <source>
        <dbReference type="PROSITE" id="PS51387"/>
    </source>
</evidence>
<dbReference type="Pfam" id="PF00941">
    <property type="entry name" value="FAD_binding_5"/>
    <property type="match status" value="1"/>
</dbReference>
<evidence type="ECO:0000256" key="1">
    <source>
        <dbReference type="ARBA" id="ARBA00022827"/>
    </source>
</evidence>